<evidence type="ECO:0000256" key="2">
    <source>
        <dbReference type="ARBA" id="ARBA00022741"/>
    </source>
</evidence>
<dbReference type="Proteomes" id="UP000041254">
    <property type="component" value="Unassembled WGS sequence"/>
</dbReference>
<evidence type="ECO:0000313" key="8">
    <source>
        <dbReference type="Proteomes" id="UP000041254"/>
    </source>
</evidence>
<feature type="compositionally biased region" description="Basic residues" evidence="6">
    <location>
        <begin position="183"/>
        <end position="210"/>
    </location>
</feature>
<feature type="compositionally biased region" description="Basic and acidic residues" evidence="6">
    <location>
        <begin position="167"/>
        <end position="182"/>
    </location>
</feature>
<reference evidence="7 8" key="1">
    <citation type="submission" date="2014-11" db="EMBL/GenBank/DDBJ databases">
        <authorList>
            <person name="Zhu J."/>
            <person name="Qi W."/>
            <person name="Song R."/>
        </authorList>
    </citation>
    <scope>NUCLEOTIDE SEQUENCE [LARGE SCALE GENOMIC DNA]</scope>
</reference>
<feature type="compositionally biased region" description="Polar residues" evidence="6">
    <location>
        <begin position="257"/>
        <end position="269"/>
    </location>
</feature>
<keyword evidence="2" id="KW-0547">Nucleotide-binding</keyword>
<dbReference type="OrthoDB" id="443277at2759"/>
<dbReference type="SUPFAM" id="SSF56059">
    <property type="entry name" value="Glutathione synthetase ATP-binding domain-like"/>
    <property type="match status" value="1"/>
</dbReference>
<feature type="compositionally biased region" description="Low complexity" evidence="6">
    <location>
        <begin position="218"/>
        <end position="227"/>
    </location>
</feature>
<dbReference type="GO" id="GO:0005524">
    <property type="term" value="F:ATP binding"/>
    <property type="evidence" value="ECO:0007669"/>
    <property type="project" value="UniProtKB-KW"/>
</dbReference>
<dbReference type="PANTHER" id="PTHR12241:SF145">
    <property type="entry name" value="TUBULIN POLYGLUTAMYLASE TTLL5"/>
    <property type="match status" value="1"/>
</dbReference>
<feature type="compositionally biased region" description="Low complexity" evidence="6">
    <location>
        <begin position="76"/>
        <end position="86"/>
    </location>
</feature>
<proteinExistence type="predicted"/>
<feature type="compositionally biased region" description="Acidic residues" evidence="6">
    <location>
        <begin position="888"/>
        <end position="897"/>
    </location>
</feature>
<keyword evidence="1" id="KW-0436">Ligase</keyword>
<evidence type="ECO:0000256" key="4">
    <source>
        <dbReference type="ARBA" id="ARBA00041448"/>
    </source>
</evidence>
<dbReference type="Pfam" id="PF03133">
    <property type="entry name" value="TTL"/>
    <property type="match status" value="2"/>
</dbReference>
<feature type="region of interest" description="Disordered" evidence="6">
    <location>
        <begin position="1059"/>
        <end position="1104"/>
    </location>
</feature>
<feature type="compositionally biased region" description="Polar residues" evidence="6">
    <location>
        <begin position="130"/>
        <end position="145"/>
    </location>
</feature>
<evidence type="ECO:0000256" key="5">
    <source>
        <dbReference type="ARBA" id="ARBA00049274"/>
    </source>
</evidence>
<dbReference type="STRING" id="1169540.A0A0G4GCF9"/>
<protein>
    <recommendedName>
        <fullName evidence="4">Tubulin--tyrosine ligase-like protein 5</fullName>
    </recommendedName>
</protein>
<dbReference type="InParanoid" id="A0A0G4GCF9"/>
<feature type="compositionally biased region" description="Acidic residues" evidence="6">
    <location>
        <begin position="813"/>
        <end position="829"/>
    </location>
</feature>
<feature type="region of interest" description="Disordered" evidence="6">
    <location>
        <begin position="37"/>
        <end position="273"/>
    </location>
</feature>
<feature type="compositionally biased region" description="Acidic residues" evidence="6">
    <location>
        <begin position="241"/>
        <end position="251"/>
    </location>
</feature>
<dbReference type="VEuPathDB" id="CryptoDB:Vbra_22171"/>
<accession>A0A0G4GCF9</accession>
<dbReference type="EMBL" id="CDMY01000624">
    <property type="protein sequence ID" value="CEM26957.1"/>
    <property type="molecule type" value="Genomic_DNA"/>
</dbReference>
<feature type="region of interest" description="Disordered" evidence="6">
    <location>
        <begin position="697"/>
        <end position="771"/>
    </location>
</feature>
<dbReference type="GO" id="GO:0000226">
    <property type="term" value="P:microtubule cytoskeleton organization"/>
    <property type="evidence" value="ECO:0007669"/>
    <property type="project" value="TreeGrafter"/>
</dbReference>
<dbReference type="GO" id="GO:0015631">
    <property type="term" value="F:tubulin binding"/>
    <property type="evidence" value="ECO:0007669"/>
    <property type="project" value="TreeGrafter"/>
</dbReference>
<feature type="compositionally biased region" description="Polar residues" evidence="6">
    <location>
        <begin position="723"/>
        <end position="747"/>
    </location>
</feature>
<name>A0A0G4GCF9_VITBC</name>
<sequence length="1204" mass="133910">MVFRPPGSFPSSTGDTANAQLSYQAIYRSRVFRAEGHAALQSDKPPAPSHAQMAPWKRAGSRSDSAEPSACLSIQSTSASTASSRRGPLSPIGPSSAGTSLSSAAPAADHGHLPVGERIAEKTRPPVQRLKSSASSIHRQPSQPATRRSTSRPPVRREASTTSLGAHRVDSEAVRLAGDDRRGARRKQGGKPATRKKRKSGKKRGKKRRQGGREEALSMSRVSSSSSGNLTAIHVRNGLGEESESDTDDAEHDVRQESNAGDTAPSSPLSRGAQDLERLYKGQIKKTLSVRTLPRPSATIPLPQPVEQWMLPTWLRHRGPSTALSQYPLCSGPPLDVLIRGGDFLNLPGLPGIPGDMLINLRRRRSELEEEERESATKRRLKTSLAHLGPVRLVESPFSNRPPFVFFEMQPDRGDTRERGPVSGGGRVVHAVKVSSAVPTLYFHHNTSAHAYNCVVNTLRRSGMHHTSYASKRWNLAWGGIPKPETLRKLNPYQKINHFPNTWTLGRKDLLWRNVTRMKRQHGEAFSFMPQTWILPDDYRLFEAARNERPRDLWIFKPYASSCGRGIRLFSGGCKVSKSRKGVMQKYVSPPLLINGFKFDLRLYVCVTSFDPLRIYLYDEGLVRFATEKYRDLGRRTRVSRHLSSRLMHLTNYSINKYSTRYIKNMDHSSGSNSHEQEPAVRSRFPIRVQQRKIVIESSEPQSPAQSMTNEAPAAAVKARRFSASTRRPSAAVTSVRRSNSGVTSNIRTDKVSDPPSAAGRRDEDEESEVLEGWRDTADSDMLSSSFQALPRPSEAFRRDKSVSSIRLRDSWDGSEDCGSDLSEEDFEPDWSRSGLNDCEDEHDGDEREDDSFTVGDEDGTSTVSEETREGEGDLSPPHSPTGGFGGFDEDDEDGPFDESCSKWSLSDVRQYFKKQGWDWSHVQRQIDDIVVKTLISAEPTIANALRRGASPNNTQIQGSPFPGAYKDKPANRKGTIEAKQASPAAGSNSSTLTRSAPNCFEIYGFDVLLDRDHRAWLLEVNVSPSLSSSSPLDKRIKTALMVDTFNLIRLTPFSPKCVKRDQRNRDTSRLLGKQGEDKGGLNRDRSTRQLPRGDSGASISAKDVAESAVDETKMSRLVQSLIKQDRLDFRALRQEEQNMLYELLEESAVLTMRALSSEAKEGIGSAGYRQLFPAPAAWGKYGRFFETQRYSDVLMAKWMDKKG</sequence>
<gene>
    <name evidence="7" type="ORF">Vbra_22171</name>
</gene>
<dbReference type="GO" id="GO:0036064">
    <property type="term" value="C:ciliary basal body"/>
    <property type="evidence" value="ECO:0007669"/>
    <property type="project" value="TreeGrafter"/>
</dbReference>
<evidence type="ECO:0000256" key="1">
    <source>
        <dbReference type="ARBA" id="ARBA00022598"/>
    </source>
</evidence>
<feature type="region of interest" description="Disordered" evidence="6">
    <location>
        <begin position="785"/>
        <end position="900"/>
    </location>
</feature>
<feature type="compositionally biased region" description="Basic and acidic residues" evidence="6">
    <location>
        <begin position="1059"/>
        <end position="1088"/>
    </location>
</feature>
<feature type="compositionally biased region" description="Basic and acidic residues" evidence="6">
    <location>
        <begin position="795"/>
        <end position="812"/>
    </location>
</feature>
<dbReference type="PROSITE" id="PS51221">
    <property type="entry name" value="TTL"/>
    <property type="match status" value="2"/>
</dbReference>
<feature type="region of interest" description="Disordered" evidence="6">
    <location>
        <begin position="665"/>
        <end position="684"/>
    </location>
</feature>
<keyword evidence="3" id="KW-0067">ATP-binding</keyword>
<keyword evidence="8" id="KW-1185">Reference proteome</keyword>
<comment type="catalytic activity">
    <reaction evidence="5">
        <text>L-glutamyl-[protein] + L-glutamate + ATP = gamma-L-glutamyl-L-glutamyl-[protein] + ADP + phosphate + H(+)</text>
        <dbReference type="Rhea" id="RHEA:60144"/>
        <dbReference type="Rhea" id="RHEA-COMP:10208"/>
        <dbReference type="Rhea" id="RHEA-COMP:15517"/>
        <dbReference type="ChEBI" id="CHEBI:15378"/>
        <dbReference type="ChEBI" id="CHEBI:29973"/>
        <dbReference type="ChEBI" id="CHEBI:29985"/>
        <dbReference type="ChEBI" id="CHEBI:30616"/>
        <dbReference type="ChEBI" id="CHEBI:43474"/>
        <dbReference type="ChEBI" id="CHEBI:143622"/>
        <dbReference type="ChEBI" id="CHEBI:456216"/>
    </reaction>
    <physiologicalReaction direction="left-to-right" evidence="5">
        <dbReference type="Rhea" id="RHEA:60145"/>
    </physiologicalReaction>
</comment>
<dbReference type="AlphaFoldDB" id="A0A0G4GCF9"/>
<evidence type="ECO:0000256" key="3">
    <source>
        <dbReference type="ARBA" id="ARBA00022840"/>
    </source>
</evidence>
<dbReference type="PANTHER" id="PTHR12241">
    <property type="entry name" value="TUBULIN POLYGLUTAMYLASE"/>
    <property type="match status" value="1"/>
</dbReference>
<feature type="compositionally biased region" description="Polar residues" evidence="6">
    <location>
        <begin position="699"/>
        <end position="710"/>
    </location>
</feature>
<organism evidence="7 8">
    <name type="scientific">Vitrella brassicaformis (strain CCMP3155)</name>
    <dbReference type="NCBI Taxonomy" id="1169540"/>
    <lineage>
        <taxon>Eukaryota</taxon>
        <taxon>Sar</taxon>
        <taxon>Alveolata</taxon>
        <taxon>Colpodellida</taxon>
        <taxon>Vitrellaceae</taxon>
        <taxon>Vitrella</taxon>
    </lineage>
</organism>
<dbReference type="GO" id="GO:0070740">
    <property type="term" value="F:tubulin-glutamic acid ligase activity"/>
    <property type="evidence" value="ECO:0007669"/>
    <property type="project" value="TreeGrafter"/>
</dbReference>
<dbReference type="Gene3D" id="3.30.470.20">
    <property type="entry name" value="ATP-grasp fold, B domain"/>
    <property type="match status" value="2"/>
</dbReference>
<evidence type="ECO:0000256" key="6">
    <source>
        <dbReference type="SAM" id="MobiDB-lite"/>
    </source>
</evidence>
<dbReference type="InterPro" id="IPR004344">
    <property type="entry name" value="TTL/TTLL_fam"/>
</dbReference>
<feature type="compositionally biased region" description="Acidic residues" evidence="6">
    <location>
        <begin position="838"/>
        <end position="860"/>
    </location>
</feature>
<evidence type="ECO:0000313" key="7">
    <source>
        <dbReference type="EMBL" id="CEM26957.1"/>
    </source>
</evidence>